<evidence type="ECO:0000313" key="2">
    <source>
        <dbReference type="Proteomes" id="UP000198762"/>
    </source>
</evidence>
<accession>A0A1I0AQY3</accession>
<sequence length="64" mass="7138">MARFILVVLSLLAAGGCGTGMPTDGRYPGDASECDSLPLYERMECRERHPPLHEPLDLRKPELR</sequence>
<dbReference type="EMBL" id="FOHZ01000003">
    <property type="protein sequence ID" value="SES96343.1"/>
    <property type="molecule type" value="Genomic_DNA"/>
</dbReference>
<reference evidence="2" key="1">
    <citation type="submission" date="2016-10" db="EMBL/GenBank/DDBJ databases">
        <authorList>
            <person name="Varghese N."/>
            <person name="Submissions S."/>
        </authorList>
    </citation>
    <scope>NUCLEOTIDE SEQUENCE [LARGE SCALE GENOMIC DNA]</scope>
    <source>
        <strain evidence="2">CGMCC 1.6489</strain>
    </source>
</reference>
<dbReference type="Proteomes" id="UP000198762">
    <property type="component" value="Unassembled WGS sequence"/>
</dbReference>
<keyword evidence="2" id="KW-1185">Reference proteome</keyword>
<dbReference type="AlphaFoldDB" id="A0A1I0AQY3"/>
<organism evidence="1 2">
    <name type="scientific">Marinobacter segnicrescens</name>
    <dbReference type="NCBI Taxonomy" id="430453"/>
    <lineage>
        <taxon>Bacteria</taxon>
        <taxon>Pseudomonadati</taxon>
        <taxon>Pseudomonadota</taxon>
        <taxon>Gammaproteobacteria</taxon>
        <taxon>Pseudomonadales</taxon>
        <taxon>Marinobacteraceae</taxon>
        <taxon>Marinobacter</taxon>
    </lineage>
</organism>
<dbReference type="STRING" id="430453.SAMN04487962_10359"/>
<dbReference type="OrthoDB" id="9973271at2"/>
<dbReference type="PROSITE" id="PS51257">
    <property type="entry name" value="PROKAR_LIPOPROTEIN"/>
    <property type="match status" value="1"/>
</dbReference>
<evidence type="ECO:0008006" key="3">
    <source>
        <dbReference type="Google" id="ProtNLM"/>
    </source>
</evidence>
<name>A0A1I0AQY3_9GAMM</name>
<protein>
    <recommendedName>
        <fullName evidence="3">Lipoprotein</fullName>
    </recommendedName>
</protein>
<gene>
    <name evidence="1" type="ORF">SAMN04487962_10359</name>
</gene>
<dbReference type="RefSeq" id="WP_143066562.1">
    <property type="nucleotide sequence ID" value="NZ_FOHZ01000003.1"/>
</dbReference>
<proteinExistence type="predicted"/>
<evidence type="ECO:0000313" key="1">
    <source>
        <dbReference type="EMBL" id="SES96343.1"/>
    </source>
</evidence>